<dbReference type="Proteomes" id="UP001230978">
    <property type="component" value="Chromosome"/>
</dbReference>
<dbReference type="Pfam" id="PF09898">
    <property type="entry name" value="DUF2125"/>
    <property type="match status" value="1"/>
</dbReference>
<dbReference type="RefSeq" id="WP_281464514.1">
    <property type="nucleotide sequence ID" value="NZ_CP124535.1"/>
</dbReference>
<reference evidence="1 2" key="1">
    <citation type="submission" date="2023-04" db="EMBL/GenBank/DDBJ databases">
        <title>YMD61, complete Genome.</title>
        <authorList>
            <person name="Zhang J."/>
        </authorList>
    </citation>
    <scope>NUCLEOTIDE SEQUENCE [LARGE SCALE GENOMIC DNA]</scope>
    <source>
        <strain evidence="1 2">YMD61</strain>
    </source>
</reference>
<dbReference type="InterPro" id="IPR018666">
    <property type="entry name" value="DUF2125"/>
</dbReference>
<gene>
    <name evidence="1" type="ORF">QF092_13540</name>
</gene>
<protein>
    <submittedName>
        <fullName evidence="1">DUF2125 domain-containing protein</fullName>
    </submittedName>
</protein>
<organism evidence="1 2">
    <name type="scientific">Fuscovulum ytuae</name>
    <dbReference type="NCBI Taxonomy" id="3042299"/>
    <lineage>
        <taxon>Bacteria</taxon>
        <taxon>Pseudomonadati</taxon>
        <taxon>Pseudomonadota</taxon>
        <taxon>Alphaproteobacteria</taxon>
        <taxon>Rhodobacterales</taxon>
        <taxon>Paracoccaceae</taxon>
        <taxon>Fuscovulum</taxon>
    </lineage>
</organism>
<name>A0ABY8Q535_9RHOB</name>
<evidence type="ECO:0000313" key="1">
    <source>
        <dbReference type="EMBL" id="WGV15287.1"/>
    </source>
</evidence>
<sequence length="573" mass="59192">MPASQAPKAVETVAYTLRLHNSATDISHAVAALETLDPAITGVDAPRQEIFRIDTRLIMRIRKLAGSTALVMILAAPAMADVTPEQVWENWLALIQGNGQTVTTESVARDGDALVVTGLTLGIAQEGVTGEGSIEEMVFTDQGDGTVAVTMSENYPISLTFDPPADEADGEPTTVTIDVTQPDLTIIASGDAAETTYDFTAPTLTVALGSIEGVAAEAIDTTAEAVLTNVTGSYLFSAGEGETSDLTSSFAADSLTLTVNGTDLDPSPAEGEGAGPSTVKLTMNVANITGTTNGTLLSAEAMADMAAALQAGFATEGTVNAGATTYDMEVTDPTGLTKVNLTGESSSLGFAMDASRLSYSAGTKGVAMTMSAPTIPFPQVNLNYGEAAFSFLMPVGPSGAPADFAFLTRIADLSISEEIWAIIDPTQQLPRDPATLVIDTKGTATLTTSLMDEAAMATLGDAPPGELNSLDITELRAKIAGAELTGTGALTFDNTDLVSFGGMPAPTGQIDLKLVGGNTLMDKLVAMGLLPQDQAMGFRMMLSMFANATGEDELTSVLEFKDGGFFANGQQLQ</sequence>
<keyword evidence="2" id="KW-1185">Reference proteome</keyword>
<evidence type="ECO:0000313" key="2">
    <source>
        <dbReference type="Proteomes" id="UP001230978"/>
    </source>
</evidence>
<proteinExistence type="predicted"/>
<dbReference type="EMBL" id="CP124535">
    <property type="protein sequence ID" value="WGV15287.1"/>
    <property type="molecule type" value="Genomic_DNA"/>
</dbReference>
<accession>A0ABY8Q535</accession>